<evidence type="ECO:0000256" key="6">
    <source>
        <dbReference type="HAMAP-Rule" id="MF_00801"/>
    </source>
</evidence>
<comment type="cofactor">
    <cofactor evidence="6">
        <name>Mg(2+)</name>
        <dbReference type="ChEBI" id="CHEBI:18420"/>
    </cofactor>
</comment>
<dbReference type="PANTHER" id="PTHR28511">
    <property type="entry name" value="ENDONUCLEASE V"/>
    <property type="match status" value="1"/>
</dbReference>
<comment type="caution">
    <text evidence="7">The sequence shown here is derived from an EMBL/GenBank/DDBJ whole genome shotgun (WGS) entry which is preliminary data.</text>
</comment>
<dbReference type="InterPro" id="IPR007581">
    <property type="entry name" value="Endonuclease-V"/>
</dbReference>
<dbReference type="PANTHER" id="PTHR28511:SF1">
    <property type="entry name" value="ENDONUCLEASE V"/>
    <property type="match status" value="1"/>
</dbReference>
<keyword evidence="4 6" id="KW-0255">Endonuclease</keyword>
<dbReference type="RefSeq" id="WP_123101331.1">
    <property type="nucleotide sequence ID" value="NZ_CP127527.1"/>
</dbReference>
<evidence type="ECO:0000256" key="3">
    <source>
        <dbReference type="ARBA" id="ARBA00022722"/>
    </source>
</evidence>
<dbReference type="OrthoDB" id="9790916at2"/>
<dbReference type="GO" id="GO:0016891">
    <property type="term" value="F:RNA endonuclease activity producing 5'-phosphomonoesters, hydrolytic mechanism"/>
    <property type="evidence" value="ECO:0007669"/>
    <property type="project" value="TreeGrafter"/>
</dbReference>
<reference evidence="7" key="1">
    <citation type="submission" date="2018-10" db="EMBL/GenBank/DDBJ databases">
        <title>Acidithiobacillus sulfuriphilus sp. nov.: an extremely acidophilic sulfur-oxidizing chemolithotroph isolated from a neutral pH environment.</title>
        <authorList>
            <person name="Falagan C."/>
            <person name="Moya-Beltran A."/>
            <person name="Quatrini R."/>
            <person name="Johnson D.B."/>
        </authorList>
    </citation>
    <scope>NUCLEOTIDE SEQUENCE [LARGE SCALE GENOMIC DNA]</scope>
    <source>
        <strain evidence="7">CJ-2</strain>
    </source>
</reference>
<organism evidence="7">
    <name type="scientific">Acidithiobacillus sulfuriphilus</name>
    <dbReference type="NCBI Taxonomy" id="1867749"/>
    <lineage>
        <taxon>Bacteria</taxon>
        <taxon>Pseudomonadati</taxon>
        <taxon>Pseudomonadota</taxon>
        <taxon>Acidithiobacillia</taxon>
        <taxon>Acidithiobacillales</taxon>
        <taxon>Acidithiobacillaceae</taxon>
        <taxon>Acidithiobacillus</taxon>
    </lineage>
</organism>
<dbReference type="Pfam" id="PF04493">
    <property type="entry name" value="Endonuclease_5"/>
    <property type="match status" value="1"/>
</dbReference>
<keyword evidence="6" id="KW-0460">Magnesium</keyword>
<comment type="catalytic activity">
    <reaction evidence="6">
        <text>Endonucleolytic cleavage at apurinic or apyrimidinic sites to products with a 5'-phosphate.</text>
        <dbReference type="EC" id="3.1.21.7"/>
    </reaction>
</comment>
<protein>
    <recommendedName>
        <fullName evidence="6">Endonuclease V</fullName>
        <ecNumber evidence="6">3.1.21.7</ecNumber>
    </recommendedName>
    <alternativeName>
        <fullName evidence="6">Deoxyinosine 3'endonuclease</fullName>
    </alternativeName>
    <alternativeName>
        <fullName evidence="6">Deoxyribonuclease V</fullName>
        <shortName evidence="6">DNase V</shortName>
    </alternativeName>
</protein>
<evidence type="ECO:0000256" key="2">
    <source>
        <dbReference type="ARBA" id="ARBA00022490"/>
    </source>
</evidence>
<keyword evidence="2 6" id="KW-0963">Cytoplasm</keyword>
<dbReference type="AlphaFoldDB" id="A0A3M8S8N1"/>
<evidence type="ECO:0000256" key="5">
    <source>
        <dbReference type="ARBA" id="ARBA00022801"/>
    </source>
</evidence>
<dbReference type="GO" id="GO:0043737">
    <property type="term" value="F:deoxyribonuclease V activity"/>
    <property type="evidence" value="ECO:0007669"/>
    <property type="project" value="UniProtKB-UniRule"/>
</dbReference>
<dbReference type="EMBL" id="RIZI01000068">
    <property type="protein sequence ID" value="RNF75560.1"/>
    <property type="molecule type" value="Genomic_DNA"/>
</dbReference>
<keyword evidence="6" id="KW-0234">DNA repair</keyword>
<dbReference type="Gene3D" id="3.30.2170.10">
    <property type="entry name" value="archaeoglobus fulgidus dsm 4304 superfamily"/>
    <property type="match status" value="1"/>
</dbReference>
<proteinExistence type="inferred from homology"/>
<dbReference type="NCBIfam" id="NF008629">
    <property type="entry name" value="PRK11617.1"/>
    <property type="match status" value="1"/>
</dbReference>
<evidence type="ECO:0000256" key="1">
    <source>
        <dbReference type="ARBA" id="ARBA00004496"/>
    </source>
</evidence>
<name>A0A3M8S8N1_9PROT</name>
<feature type="binding site" evidence="6">
    <location>
        <position position="40"/>
    </location>
    <ligand>
        <name>Mg(2+)</name>
        <dbReference type="ChEBI" id="CHEBI:18420"/>
    </ligand>
</feature>
<dbReference type="GO" id="GO:0006281">
    <property type="term" value="P:DNA repair"/>
    <property type="evidence" value="ECO:0007669"/>
    <property type="project" value="UniProtKB-UniRule"/>
</dbReference>
<dbReference type="EC" id="3.1.21.7" evidence="6"/>
<sequence>MPTPEFPQDAKRAVALQRQLAGLVQLTPLARLPELVAGVDCAIAPGGEEIVGVAVLMRFSTGEVVEEQVARRPLTFPYVPGLLSFREGPVLLAALAVLTLRPELLLCDGQGIAHPRRFGIASHLGVLLDLPSVGIGKSRLCGEERVVGEQRGDWQPLMDKGICIGSILRTRERVRPVYVSPGHRCDQEGARALVLAWGRGHRLPEPVHLADRLSKRQRLAVLP</sequence>
<keyword evidence="6" id="KW-0479">Metal-binding</keyword>
<evidence type="ECO:0000313" key="7">
    <source>
        <dbReference type="EMBL" id="RNF75560.1"/>
    </source>
</evidence>
<keyword evidence="5 6" id="KW-0378">Hydrolase</keyword>
<dbReference type="HAMAP" id="MF_00801">
    <property type="entry name" value="Endonuclease_5"/>
    <property type="match status" value="1"/>
</dbReference>
<keyword evidence="3 6" id="KW-0540">Nuclease</keyword>
<comment type="function">
    <text evidence="6">DNA repair enzyme involved in the repair of deaminated bases. Selectively cleaves double-stranded DNA at the second phosphodiester bond 3' to a deoxyinosine leaving behind the intact lesion on the nicked DNA.</text>
</comment>
<accession>A0A3M8S8N1</accession>
<gene>
    <name evidence="6" type="primary">nfi</name>
    <name evidence="7" type="ORF">EC580_00810</name>
</gene>
<evidence type="ECO:0000256" key="4">
    <source>
        <dbReference type="ARBA" id="ARBA00022759"/>
    </source>
</evidence>
<comment type="subcellular location">
    <subcellularLocation>
        <location evidence="1 6">Cytoplasm</location>
    </subcellularLocation>
</comment>
<keyword evidence="6" id="KW-0227">DNA damage</keyword>
<feature type="site" description="Interaction with target DNA" evidence="6">
    <location>
        <position position="78"/>
    </location>
</feature>
<dbReference type="GO" id="GO:0005737">
    <property type="term" value="C:cytoplasm"/>
    <property type="evidence" value="ECO:0007669"/>
    <property type="project" value="UniProtKB-SubCell"/>
</dbReference>
<dbReference type="GO" id="GO:0003727">
    <property type="term" value="F:single-stranded RNA binding"/>
    <property type="evidence" value="ECO:0007669"/>
    <property type="project" value="TreeGrafter"/>
</dbReference>
<feature type="binding site" evidence="6">
    <location>
        <position position="108"/>
    </location>
    <ligand>
        <name>Mg(2+)</name>
        <dbReference type="ChEBI" id="CHEBI:18420"/>
    </ligand>
</feature>
<dbReference type="CDD" id="cd06559">
    <property type="entry name" value="Endonuclease_V"/>
    <property type="match status" value="1"/>
</dbReference>
<dbReference type="GO" id="GO:0000287">
    <property type="term" value="F:magnesium ion binding"/>
    <property type="evidence" value="ECO:0007669"/>
    <property type="project" value="UniProtKB-UniRule"/>
</dbReference>
<comment type="similarity">
    <text evidence="6">Belongs to the endonuclease V family.</text>
</comment>